<evidence type="ECO:0000313" key="3">
    <source>
        <dbReference type="Proteomes" id="UP000030710"/>
    </source>
</evidence>
<evidence type="ECO:0000256" key="1">
    <source>
        <dbReference type="SAM" id="MobiDB-lite"/>
    </source>
</evidence>
<feature type="region of interest" description="Disordered" evidence="1">
    <location>
        <begin position="1"/>
        <end position="48"/>
    </location>
</feature>
<dbReference type="AlphaFoldDB" id="U1NHD1"/>
<dbReference type="HOGENOM" id="CLU_196458_0_0_2"/>
<dbReference type="RefSeq" id="WP_021055756.1">
    <property type="nucleotide sequence ID" value="NZ_KE356561.1"/>
</dbReference>
<evidence type="ECO:0000313" key="2">
    <source>
        <dbReference type="EMBL" id="ERG96288.1"/>
    </source>
</evidence>
<protein>
    <submittedName>
        <fullName evidence="2">Uncharacterized protein</fullName>
    </submittedName>
</protein>
<organism evidence="2 3">
    <name type="scientific">Haloquadratum walsbyi J07HQW2</name>
    <dbReference type="NCBI Taxonomy" id="1238425"/>
    <lineage>
        <taxon>Archaea</taxon>
        <taxon>Methanobacteriati</taxon>
        <taxon>Methanobacteriota</taxon>
        <taxon>Stenosarchaea group</taxon>
        <taxon>Halobacteria</taxon>
        <taxon>Halobacteriales</taxon>
        <taxon>Haloferacaceae</taxon>
        <taxon>Haloquadratum</taxon>
    </lineage>
</organism>
<dbReference type="Proteomes" id="UP000030710">
    <property type="component" value="Unassembled WGS sequence"/>
</dbReference>
<reference evidence="2 3" key="1">
    <citation type="journal article" date="2013" name="PLoS ONE">
        <title>Assembly-driven community genomics of a hypersaline microbial ecosystem.</title>
        <authorList>
            <person name="Podell S."/>
            <person name="Ugalde J.A."/>
            <person name="Narasingarao P."/>
            <person name="Banfield J.F."/>
            <person name="Heidelberg K.B."/>
            <person name="Allen E.E."/>
        </authorList>
    </citation>
    <scope>NUCLEOTIDE SEQUENCE [LARGE SCALE GENOMIC DNA]</scope>
    <source>
        <strain evidence="3">J07HQW2</strain>
    </source>
</reference>
<feature type="compositionally biased region" description="Basic and acidic residues" evidence="1">
    <location>
        <begin position="32"/>
        <end position="44"/>
    </location>
</feature>
<dbReference type="EMBL" id="KE356561">
    <property type="protein sequence ID" value="ERG96288.1"/>
    <property type="molecule type" value="Genomic_DNA"/>
</dbReference>
<gene>
    <name evidence="2" type="ORF">J07HQW2_02763</name>
</gene>
<sequence>MLAVCEEEGSSDRATRAGTHTIGHNPVATFEGSRKRERVFEPRARGTARPADPLCGILAL</sequence>
<proteinExistence type="predicted"/>
<dbReference type="STRING" id="1238425.J07HQW2_02763"/>
<name>U1NHD1_9EURY</name>
<accession>U1NHD1</accession>